<keyword evidence="2" id="KW-0406">Ion transport</keyword>
<dbReference type="Pfam" id="PF12796">
    <property type="entry name" value="Ank_2"/>
    <property type="match status" value="1"/>
</dbReference>
<dbReference type="EMBL" id="JBJKFK010002463">
    <property type="protein sequence ID" value="KAL3311072.1"/>
    <property type="molecule type" value="Genomic_DNA"/>
</dbReference>
<dbReference type="PANTHER" id="PTHR10117">
    <property type="entry name" value="TRANSIENT RECEPTOR POTENTIAL CHANNEL"/>
    <property type="match status" value="1"/>
</dbReference>
<dbReference type="PROSITE" id="PS50297">
    <property type="entry name" value="ANK_REP_REGION"/>
    <property type="match status" value="1"/>
</dbReference>
<dbReference type="Gene3D" id="1.25.40.20">
    <property type="entry name" value="Ankyrin repeat-containing domain"/>
    <property type="match status" value="1"/>
</dbReference>
<keyword evidence="4" id="KW-0040">ANK repeat</keyword>
<proteinExistence type="predicted"/>
<name>A0ABD2PUC7_9PLAT</name>
<dbReference type="Proteomes" id="UP001626550">
    <property type="component" value="Unassembled WGS sequence"/>
</dbReference>
<feature type="repeat" description="ANK" evidence="4">
    <location>
        <begin position="64"/>
        <end position="91"/>
    </location>
</feature>
<evidence type="ECO:0000313" key="5">
    <source>
        <dbReference type="EMBL" id="KAL3311072.1"/>
    </source>
</evidence>
<keyword evidence="3" id="KW-0407">Ion channel</keyword>
<dbReference type="PANTHER" id="PTHR10117:SF51">
    <property type="entry name" value="TRANSIENT RECEPTOR POTENTIAL PROTEIN"/>
    <property type="match status" value="1"/>
</dbReference>
<keyword evidence="6" id="KW-1185">Reference proteome</keyword>
<comment type="caution">
    <text evidence="5">The sequence shown here is derived from an EMBL/GenBank/DDBJ whole genome shotgun (WGS) entry which is preliminary data.</text>
</comment>
<dbReference type="SUPFAM" id="SSF48403">
    <property type="entry name" value="Ankyrin repeat"/>
    <property type="match status" value="1"/>
</dbReference>
<gene>
    <name evidence="5" type="ORF">Ciccas_010352</name>
</gene>
<dbReference type="AlphaFoldDB" id="A0ABD2PUC7"/>
<evidence type="ECO:0000256" key="3">
    <source>
        <dbReference type="ARBA" id="ARBA00023303"/>
    </source>
</evidence>
<evidence type="ECO:0000256" key="1">
    <source>
        <dbReference type="ARBA" id="ARBA00022448"/>
    </source>
</evidence>
<dbReference type="PROSITE" id="PS50088">
    <property type="entry name" value="ANK_REPEAT"/>
    <property type="match status" value="1"/>
</dbReference>
<dbReference type="InterPro" id="IPR036770">
    <property type="entry name" value="Ankyrin_rpt-contain_sf"/>
</dbReference>
<evidence type="ECO:0000256" key="4">
    <source>
        <dbReference type="PROSITE-ProRule" id="PRU00023"/>
    </source>
</evidence>
<organism evidence="5 6">
    <name type="scientific">Cichlidogyrus casuarinus</name>
    <dbReference type="NCBI Taxonomy" id="1844966"/>
    <lineage>
        <taxon>Eukaryota</taxon>
        <taxon>Metazoa</taxon>
        <taxon>Spiralia</taxon>
        <taxon>Lophotrochozoa</taxon>
        <taxon>Platyhelminthes</taxon>
        <taxon>Monogenea</taxon>
        <taxon>Monopisthocotylea</taxon>
        <taxon>Dactylogyridea</taxon>
        <taxon>Ancyrocephalidae</taxon>
        <taxon>Cichlidogyrus</taxon>
    </lineage>
</organism>
<dbReference type="InterPro" id="IPR002110">
    <property type="entry name" value="Ankyrin_rpt"/>
</dbReference>
<dbReference type="GO" id="GO:0034220">
    <property type="term" value="P:monoatomic ion transmembrane transport"/>
    <property type="evidence" value="ECO:0007669"/>
    <property type="project" value="UniProtKB-KW"/>
</dbReference>
<protein>
    <submittedName>
        <fullName evidence="5">Uncharacterized protein</fullName>
    </submittedName>
</protein>
<dbReference type="InterPro" id="IPR002153">
    <property type="entry name" value="TRPC_channel"/>
</dbReference>
<evidence type="ECO:0000313" key="6">
    <source>
        <dbReference type="Proteomes" id="UP001626550"/>
    </source>
</evidence>
<reference evidence="5 6" key="1">
    <citation type="submission" date="2024-11" db="EMBL/GenBank/DDBJ databases">
        <title>Adaptive evolution of stress response genes in parasites aligns with host niche diversity.</title>
        <authorList>
            <person name="Hahn C."/>
            <person name="Resl P."/>
        </authorList>
    </citation>
    <scope>NUCLEOTIDE SEQUENCE [LARGE SCALE GENOMIC DNA]</scope>
    <source>
        <strain evidence="5">EGGRZ-B1_66</strain>
        <tissue evidence="5">Body</tissue>
    </source>
</reference>
<sequence>MDLVFRELRKRQGIEDSARHSSATVIQSRQERNFLLIVERGDVAGLKRFLDANPNFDINCTDPLGRTGLISAIENEHNEIVKLLLDRGIEVKDGLLHAINEENIEAIELILTTDKAGNRTKTKLISSNLARIDNNIGMDENHLIFMSSGGLDSVEFSS</sequence>
<accession>A0ABD2PUC7</accession>
<keyword evidence="1" id="KW-0813">Transport</keyword>
<evidence type="ECO:0000256" key="2">
    <source>
        <dbReference type="ARBA" id="ARBA00023065"/>
    </source>
</evidence>